<dbReference type="EMBL" id="AP027059">
    <property type="protein sequence ID" value="BDU51347.1"/>
    <property type="molecule type" value="Genomic_DNA"/>
</dbReference>
<dbReference type="KEGG" id="haby:HLVA_19160"/>
<organism evidence="1 2">
    <name type="scientific">Haliovirga abyssi</name>
    <dbReference type="NCBI Taxonomy" id="2996794"/>
    <lineage>
        <taxon>Bacteria</taxon>
        <taxon>Fusobacteriati</taxon>
        <taxon>Fusobacteriota</taxon>
        <taxon>Fusobacteriia</taxon>
        <taxon>Fusobacteriales</taxon>
        <taxon>Haliovirgaceae</taxon>
        <taxon>Haliovirga</taxon>
    </lineage>
</organism>
<evidence type="ECO:0000313" key="2">
    <source>
        <dbReference type="Proteomes" id="UP001321582"/>
    </source>
</evidence>
<dbReference type="RefSeq" id="WP_307904232.1">
    <property type="nucleotide sequence ID" value="NZ_AP027059.1"/>
</dbReference>
<evidence type="ECO:0008006" key="3">
    <source>
        <dbReference type="Google" id="ProtNLM"/>
    </source>
</evidence>
<accession>A0AAU9DFX1</accession>
<dbReference type="Gene3D" id="2.40.160.50">
    <property type="entry name" value="membrane protein fhac: a member of the omp85/tpsb transporter family"/>
    <property type="match status" value="1"/>
</dbReference>
<proteinExistence type="predicted"/>
<dbReference type="AlphaFoldDB" id="A0AAU9DFX1"/>
<gene>
    <name evidence="1" type="ORF">HLVA_19160</name>
</gene>
<evidence type="ECO:0000313" key="1">
    <source>
        <dbReference type="EMBL" id="BDU51347.1"/>
    </source>
</evidence>
<protein>
    <recommendedName>
        <fullName evidence="3">Bacterial surface antigen (D15) domain-containing protein</fullName>
    </recommendedName>
</protein>
<reference evidence="1 2" key="1">
    <citation type="submission" date="2022-11" db="EMBL/GenBank/DDBJ databases">
        <title>Haliovirga abyssi gen. nov., sp. nov., a mesophilic fermentative bacterium isolated from the Iheya North hydrothermal field and the proposal of Haliovirgaceae fam. nov.</title>
        <authorList>
            <person name="Miyazaki U."/>
            <person name="Tame A."/>
            <person name="Miyazaki J."/>
            <person name="Takai K."/>
            <person name="Sawayama S."/>
            <person name="Kitajima M."/>
            <person name="Okamoto A."/>
            <person name="Nakagawa S."/>
        </authorList>
    </citation>
    <scope>NUCLEOTIDE SEQUENCE [LARGE SCALE GENOMIC DNA]</scope>
    <source>
        <strain evidence="1 2">IC12</strain>
    </source>
</reference>
<sequence>MKKLIVLIYLILNFVNSYSGIYNFSDGAKDNFIPFVYYINEAGVMVGDLYYNKNFLKRDGIWTNVVLYSPQTNIFTFWNKFNDFKLNKKWSVTLDTQFIKFNDIKSGDIGNDSLNQKIPEDFLGILDGYQNLSQEDKYYMGNKEYTKLSNNGKLVLQKLGLIPEDEKWKFNGYRLYKGNLLGNNLEFKYKINEKNNFKIGYSYQSLDTQVRDLKTDTLNLYFEHYKNKDYKMIVGVKKSLNLLGHNSENDWDYYKLSFDARKYFKIYNNWDLGFRFLAINMGGKKILDKERTALKKLSGQDEKIYIYAPFMDMALLGDLDTLKGYYYYRFFDNNAVLFQGELKIPIEKYIKNLKIALLVEMGRVNDKFNLDLFTKDFHYDFGLGFRYYFGEKIVIRSDISNSDEGTQIRMTQGEAF</sequence>
<keyword evidence="2" id="KW-1185">Reference proteome</keyword>
<dbReference type="Proteomes" id="UP001321582">
    <property type="component" value="Chromosome"/>
</dbReference>
<name>A0AAU9DFX1_9FUSO</name>